<dbReference type="Gene3D" id="3.40.50.2300">
    <property type="match status" value="1"/>
</dbReference>
<dbReference type="Gene3D" id="2.40.50.1020">
    <property type="entry name" value="LytTr DNA-binding domain"/>
    <property type="match status" value="1"/>
</dbReference>
<dbReference type="PANTHER" id="PTHR37299">
    <property type="entry name" value="TRANSCRIPTIONAL REGULATOR-RELATED"/>
    <property type="match status" value="1"/>
</dbReference>
<dbReference type="GO" id="GO:0000156">
    <property type="term" value="F:phosphorelay response regulator activity"/>
    <property type="evidence" value="ECO:0007669"/>
    <property type="project" value="InterPro"/>
</dbReference>
<evidence type="ECO:0000313" key="8">
    <source>
        <dbReference type="EMBL" id="MCB8563289.1"/>
    </source>
</evidence>
<dbReference type="Proteomes" id="UP001197827">
    <property type="component" value="Unassembled WGS sequence"/>
</dbReference>
<dbReference type="GO" id="GO:0003677">
    <property type="term" value="F:DNA binding"/>
    <property type="evidence" value="ECO:0007669"/>
    <property type="project" value="UniProtKB-KW"/>
</dbReference>
<feature type="domain" description="HTH LytTR-type" evidence="7">
    <location>
        <begin position="124"/>
        <end position="223"/>
    </location>
</feature>
<keyword evidence="2" id="KW-0902">Two-component regulatory system</keyword>
<comment type="function">
    <text evidence="4">Required for high-level post-exponential phase expression of a series of secreted proteins.</text>
</comment>
<dbReference type="PANTHER" id="PTHR37299:SF3">
    <property type="entry name" value="STAGE 0 SPORULATION PROTEIN A HOMOLOG"/>
    <property type="match status" value="1"/>
</dbReference>
<feature type="modified residue" description="4-aspartylphosphate" evidence="5">
    <location>
        <position position="52"/>
    </location>
</feature>
<dbReference type="InterPro" id="IPR007492">
    <property type="entry name" value="LytTR_DNA-bd_dom"/>
</dbReference>
<dbReference type="PROSITE" id="PS50110">
    <property type="entry name" value="RESPONSE_REGULATORY"/>
    <property type="match status" value="1"/>
</dbReference>
<reference evidence="8" key="1">
    <citation type="submission" date="2021-10" db="EMBL/GenBank/DDBJ databases">
        <title>Collection of gut derived symbiotic bacterial strains cultured from healthy donors.</title>
        <authorList>
            <person name="Lin H."/>
            <person name="Littmann E."/>
            <person name="Kohout C."/>
            <person name="Pamer E.G."/>
        </authorList>
    </citation>
    <scope>NUCLEOTIDE SEQUENCE</scope>
    <source>
        <strain evidence="8">DFI.5.2</strain>
    </source>
</reference>
<dbReference type="InterPro" id="IPR011006">
    <property type="entry name" value="CheY-like_superfamily"/>
</dbReference>
<dbReference type="Pfam" id="PF04397">
    <property type="entry name" value="LytTR"/>
    <property type="match status" value="1"/>
</dbReference>
<keyword evidence="1" id="KW-0963">Cytoplasm</keyword>
<feature type="domain" description="Response regulatory" evidence="6">
    <location>
        <begin position="2"/>
        <end position="115"/>
    </location>
</feature>
<dbReference type="SMART" id="SM00850">
    <property type="entry name" value="LytTR"/>
    <property type="match status" value="1"/>
</dbReference>
<organism evidence="8 9">
    <name type="scientific">Faecalibacillus intestinalis</name>
    <dbReference type="NCBI Taxonomy" id="1982626"/>
    <lineage>
        <taxon>Bacteria</taxon>
        <taxon>Bacillati</taxon>
        <taxon>Bacillota</taxon>
        <taxon>Erysipelotrichia</taxon>
        <taxon>Erysipelotrichales</taxon>
        <taxon>Coprobacillaceae</taxon>
        <taxon>Faecalibacillus</taxon>
    </lineage>
</organism>
<name>A0AAW4VI34_9FIRM</name>
<evidence type="ECO:0000256" key="4">
    <source>
        <dbReference type="ARBA" id="ARBA00037164"/>
    </source>
</evidence>
<comment type="caution">
    <text evidence="8">The sequence shown here is derived from an EMBL/GenBank/DDBJ whole genome shotgun (WGS) entry which is preliminary data.</text>
</comment>
<dbReference type="EMBL" id="JAJDKQ010000055">
    <property type="protein sequence ID" value="MCB8563289.1"/>
    <property type="molecule type" value="Genomic_DNA"/>
</dbReference>
<keyword evidence="3" id="KW-0010">Activator</keyword>
<evidence type="ECO:0000256" key="2">
    <source>
        <dbReference type="ARBA" id="ARBA00023012"/>
    </source>
</evidence>
<evidence type="ECO:0000259" key="7">
    <source>
        <dbReference type="PROSITE" id="PS50930"/>
    </source>
</evidence>
<evidence type="ECO:0000256" key="3">
    <source>
        <dbReference type="ARBA" id="ARBA00023159"/>
    </source>
</evidence>
<evidence type="ECO:0000259" key="6">
    <source>
        <dbReference type="PROSITE" id="PS50110"/>
    </source>
</evidence>
<dbReference type="InterPro" id="IPR046947">
    <property type="entry name" value="LytR-like"/>
</dbReference>
<dbReference type="RefSeq" id="WP_117783444.1">
    <property type="nucleotide sequence ID" value="NZ_JAJDKQ010000055.1"/>
</dbReference>
<dbReference type="AlphaFoldDB" id="A0AAW4VI34"/>
<dbReference type="Pfam" id="PF00072">
    <property type="entry name" value="Response_reg"/>
    <property type="match status" value="1"/>
</dbReference>
<evidence type="ECO:0000256" key="1">
    <source>
        <dbReference type="ARBA" id="ARBA00022490"/>
    </source>
</evidence>
<dbReference type="SMART" id="SM00448">
    <property type="entry name" value="REC"/>
    <property type="match status" value="1"/>
</dbReference>
<dbReference type="PROSITE" id="PS50930">
    <property type="entry name" value="HTH_LYTTR"/>
    <property type="match status" value="1"/>
</dbReference>
<evidence type="ECO:0000313" key="9">
    <source>
        <dbReference type="Proteomes" id="UP001197827"/>
    </source>
</evidence>
<sequence>MKIVIIDDDISFLEMFNKKINSSMKKIFDQVIIDQYTNINLFPFQYDIYFLDIDLIDDNGISIAGKIKENDKNALIIFVTSKNNLVFSALKVQPFYFIRKGNLDEEFETALTLLKEHFNQKSYFSFKYDFEYIKILTDDILYLEVDNHLTSLVTRAKVYHLYKPLKEIMSEIKSDDFIQISRKNSVNIKHIKQYKKNAILLDNNQTLKIGIAFKSAVAERMIK</sequence>
<proteinExistence type="predicted"/>
<protein>
    <submittedName>
        <fullName evidence="8">LytTR family DNA-binding domain-containing protein</fullName>
    </submittedName>
</protein>
<dbReference type="InterPro" id="IPR001789">
    <property type="entry name" value="Sig_transdc_resp-reg_receiver"/>
</dbReference>
<gene>
    <name evidence="8" type="ORF">LJD74_14970</name>
</gene>
<evidence type="ECO:0000256" key="5">
    <source>
        <dbReference type="PROSITE-ProRule" id="PRU00169"/>
    </source>
</evidence>
<keyword evidence="5" id="KW-0597">Phosphoprotein</keyword>
<keyword evidence="8" id="KW-0238">DNA-binding</keyword>
<dbReference type="SUPFAM" id="SSF52172">
    <property type="entry name" value="CheY-like"/>
    <property type="match status" value="1"/>
</dbReference>
<accession>A0AAW4VI34</accession>